<dbReference type="AlphaFoldDB" id="A0A0B7BGT5"/>
<sequence length="263" mass="30785">MLLIMESIDFCLNKHVETEHKNISRMFVVLIVSRKEGMFGKWIHSKTRYAPEREIHHKKSLQSILMSEDDNIKAIIFVCKNSDILVHGSAVEDCKEECLPLKQDTISAKHICSFLHRDDVVDDDLLPMCECKDFNFELGLSNLEAVQSSYINCCTSSKLDSSFNHQSSCSSRTFHNLSKYVRGIAESNEGEDIILGNRYELYNIHLKNQQYDNDRSHSYKDYYYSDTVIRNLIYDQELIEKLHHREKIDKKRPEKADKKRPEK</sequence>
<reference evidence="1" key="1">
    <citation type="submission" date="2014-12" db="EMBL/GenBank/DDBJ databases">
        <title>Insight into the proteome of Arion vulgaris.</title>
        <authorList>
            <person name="Aradska J."/>
            <person name="Bulat T."/>
            <person name="Smidak R."/>
            <person name="Sarate P."/>
            <person name="Gangsoo J."/>
            <person name="Sialana F."/>
            <person name="Bilban M."/>
            <person name="Lubec G."/>
        </authorList>
    </citation>
    <scope>NUCLEOTIDE SEQUENCE</scope>
    <source>
        <tissue evidence="1">Skin</tissue>
    </source>
</reference>
<protein>
    <submittedName>
        <fullName evidence="1">Uncharacterized protein</fullName>
    </submittedName>
</protein>
<gene>
    <name evidence="1" type="primary">ORF186953</name>
</gene>
<feature type="non-terminal residue" evidence="1">
    <location>
        <position position="263"/>
    </location>
</feature>
<dbReference type="EMBL" id="HACG01045318">
    <property type="protein sequence ID" value="CEK92183.1"/>
    <property type="molecule type" value="Transcribed_RNA"/>
</dbReference>
<name>A0A0B7BGT5_9EUPU</name>
<organism evidence="1">
    <name type="scientific">Arion vulgaris</name>
    <dbReference type="NCBI Taxonomy" id="1028688"/>
    <lineage>
        <taxon>Eukaryota</taxon>
        <taxon>Metazoa</taxon>
        <taxon>Spiralia</taxon>
        <taxon>Lophotrochozoa</taxon>
        <taxon>Mollusca</taxon>
        <taxon>Gastropoda</taxon>
        <taxon>Heterobranchia</taxon>
        <taxon>Euthyneura</taxon>
        <taxon>Panpulmonata</taxon>
        <taxon>Eupulmonata</taxon>
        <taxon>Stylommatophora</taxon>
        <taxon>Helicina</taxon>
        <taxon>Arionoidea</taxon>
        <taxon>Arionidae</taxon>
        <taxon>Arion</taxon>
    </lineage>
</organism>
<evidence type="ECO:0000313" key="1">
    <source>
        <dbReference type="EMBL" id="CEK92183.1"/>
    </source>
</evidence>
<accession>A0A0B7BGT5</accession>
<proteinExistence type="predicted"/>